<dbReference type="GO" id="GO:0000156">
    <property type="term" value="F:phosphorelay response regulator activity"/>
    <property type="evidence" value="ECO:0007669"/>
    <property type="project" value="InterPro"/>
</dbReference>
<feature type="active site" evidence="1">
    <location>
        <position position="24"/>
    </location>
</feature>
<dbReference type="SMART" id="SM00091">
    <property type="entry name" value="PAS"/>
    <property type="match status" value="2"/>
</dbReference>
<sequence length="997" mass="112346">MVKSDVSSDIGDSKPSYYVGIGASAGGLEAIESFFMNMPSNSGLAFIVVQHLSPDYKSLMVELLSKKTEMAVHRAEDGLLVQPNQIYLIPPKKNLTIFHGKLLLKDQEPSRSTINLPIDIFLRSLAEDQAERAIAVILSGTGSDGTRGVRAIKENGGMVMIQSPESARFDGMPRAAISTGVADFVLSPEDMPAQLMAFIEHPYGFSAKRSETILNDEDGLNRIFAELRSRTQVDFTYYKPSTITRRIERRMTVNQIDDLQDYVAFLYAHPGEVMTLYRELLIGVTSFFRDPEAMNELADNYLPKILLSKTHSEIRFWVAGCSTGEEAYTIAILAREVMEREKISRDVKIFATDIDKNAIVSAGNGVYPESIAADLTPKLLGKYFYRKGDDYQIARHIREMVVFAQHNLVKDPPFTNIELISCRNLLIYLQPVLQKKALEMFHYSLNPDGILFLGTSETVGEMIDCFEPLHARWKIFRSKGKGRGLPSDFVPVRGGAGTIANRVSLGHERRRVTDPEEVGVLRRFLELVSMHFIPLSLIVNEAMQIVHIVGNTEGYLIVPSGKVDFDIPRMAVKDIAIPLATGIQKVFRTREPIVYSNIRMKHKDGIRNVTMRILPMPLRKGQDPMVAVFFSENIEKDASDGETASATYDIGEEARQRIQDLEQELQIARENLQATIEELETSNEELQATNEELLASNEELQSTNEELQSTNEELYTVNTEYQNKILELTELQNDVDNLLTSSRIGTLLLDENLDIRKYSPEISRLFHVLETDIGRNISHLAHRILDFDPVKAAGKVQRSERPMEQEVRTEDGTWYLVRILPYRIGANRYSGIVMTFVDISQLKKTTEALRETRTRYRALFETMAQGVVYQDRDGHIIDANPAAERILGLSIDQMKGRTSMDPRWKAVREDGTPLPGELHPAMVALRTGKPVLGYVMGVYSPKFDGHRWILVNATPEFKPGESEPFRVYATFEDMTDRLNIGCGACRSLKEEHTSDSA</sequence>
<dbReference type="InterPro" id="IPR029063">
    <property type="entry name" value="SAM-dependent_MTases_sf"/>
</dbReference>
<dbReference type="PRINTS" id="PR00996">
    <property type="entry name" value="CHERMTFRASE"/>
</dbReference>
<dbReference type="InterPro" id="IPR000700">
    <property type="entry name" value="PAS-assoc_C"/>
</dbReference>
<feature type="domain" description="CheR-type methyltransferase" evidence="6">
    <location>
        <begin position="208"/>
        <end position="480"/>
    </location>
</feature>
<dbReference type="Pfam" id="PF03705">
    <property type="entry name" value="CheR_N"/>
    <property type="match status" value="1"/>
</dbReference>
<dbReference type="Pfam" id="PF13188">
    <property type="entry name" value="PAS_8"/>
    <property type="match status" value="1"/>
</dbReference>
<dbReference type="GO" id="GO:0006935">
    <property type="term" value="P:chemotaxis"/>
    <property type="evidence" value="ECO:0007669"/>
    <property type="project" value="UniProtKB-UniRule"/>
</dbReference>
<dbReference type="SUPFAM" id="SSF55785">
    <property type="entry name" value="PYP-like sensor domain (PAS domain)"/>
    <property type="match status" value="2"/>
</dbReference>
<dbReference type="PROSITE" id="PS50112">
    <property type="entry name" value="PAS"/>
    <property type="match status" value="1"/>
</dbReference>
<gene>
    <name evidence="7" type="ORF">ENS29_07155</name>
</gene>
<dbReference type="InterPro" id="IPR050903">
    <property type="entry name" value="Bact_Chemotaxis_MeTrfase"/>
</dbReference>
<evidence type="ECO:0000313" key="7">
    <source>
        <dbReference type="EMBL" id="HGU32616.1"/>
    </source>
</evidence>
<dbReference type="InterPro" id="IPR000014">
    <property type="entry name" value="PAS"/>
</dbReference>
<dbReference type="GO" id="GO:0008984">
    <property type="term" value="F:protein-glutamate methylesterase activity"/>
    <property type="evidence" value="ECO:0007669"/>
    <property type="project" value="InterPro"/>
</dbReference>
<dbReference type="InterPro" id="IPR022642">
    <property type="entry name" value="CheR_C"/>
</dbReference>
<name>A0A7C4RRK6_9BACT</name>
<dbReference type="CDD" id="cd00130">
    <property type="entry name" value="PAS"/>
    <property type="match status" value="2"/>
</dbReference>
<dbReference type="SUPFAM" id="SSF47757">
    <property type="entry name" value="Chemotaxis receptor methyltransferase CheR, N-terminal domain"/>
    <property type="match status" value="1"/>
</dbReference>
<dbReference type="PROSITE" id="PS50113">
    <property type="entry name" value="PAC"/>
    <property type="match status" value="1"/>
</dbReference>
<feature type="domain" description="PAC" evidence="4">
    <location>
        <begin position="801"/>
        <end position="851"/>
    </location>
</feature>
<dbReference type="AlphaFoldDB" id="A0A7C4RRK6"/>
<dbReference type="SUPFAM" id="SSF52738">
    <property type="entry name" value="Methylesterase CheB, C-terminal domain"/>
    <property type="match status" value="1"/>
</dbReference>
<dbReference type="InterPro" id="IPR000780">
    <property type="entry name" value="CheR_MeTrfase"/>
</dbReference>
<feature type="coiled-coil region" evidence="2">
    <location>
        <begin position="651"/>
        <end position="724"/>
    </location>
</feature>
<dbReference type="InterPro" id="IPR035965">
    <property type="entry name" value="PAS-like_dom_sf"/>
</dbReference>
<evidence type="ECO:0000256" key="1">
    <source>
        <dbReference type="PROSITE-ProRule" id="PRU00050"/>
    </source>
</evidence>
<protein>
    <submittedName>
        <fullName evidence="7">PAS domain S-box protein</fullName>
    </submittedName>
</protein>
<feature type="active site" evidence="1">
    <location>
        <position position="144"/>
    </location>
</feature>
<organism evidence="7">
    <name type="scientific">Desulfatirhabdium butyrativorans</name>
    <dbReference type="NCBI Taxonomy" id="340467"/>
    <lineage>
        <taxon>Bacteria</taxon>
        <taxon>Pseudomonadati</taxon>
        <taxon>Thermodesulfobacteriota</taxon>
        <taxon>Desulfobacteria</taxon>
        <taxon>Desulfobacterales</taxon>
        <taxon>Desulfatirhabdiaceae</taxon>
        <taxon>Desulfatirhabdium</taxon>
    </lineage>
</organism>
<accession>A0A7C4RRK6</accession>
<dbReference type="EMBL" id="DSUH01000168">
    <property type="protein sequence ID" value="HGU32616.1"/>
    <property type="molecule type" value="Genomic_DNA"/>
</dbReference>
<feature type="active site" evidence="1">
    <location>
        <position position="51"/>
    </location>
</feature>
<dbReference type="GO" id="GO:0008757">
    <property type="term" value="F:S-adenosylmethionine-dependent methyltransferase activity"/>
    <property type="evidence" value="ECO:0007669"/>
    <property type="project" value="InterPro"/>
</dbReference>
<dbReference type="Gene3D" id="3.40.50.180">
    <property type="entry name" value="Methylesterase CheB, C-terminal domain"/>
    <property type="match status" value="1"/>
</dbReference>
<evidence type="ECO:0000259" key="5">
    <source>
        <dbReference type="PROSITE" id="PS50122"/>
    </source>
</evidence>
<dbReference type="CDD" id="cd16434">
    <property type="entry name" value="CheB-CheR_fusion"/>
    <property type="match status" value="1"/>
</dbReference>
<dbReference type="PROSITE" id="PS50123">
    <property type="entry name" value="CHER"/>
    <property type="match status" value="1"/>
</dbReference>
<dbReference type="NCBIfam" id="TIGR00229">
    <property type="entry name" value="sensory_box"/>
    <property type="match status" value="1"/>
</dbReference>
<proteinExistence type="predicted"/>
<keyword evidence="1" id="KW-0378">Hydrolase</keyword>
<dbReference type="InterPro" id="IPR000673">
    <property type="entry name" value="Sig_transdc_resp-reg_Me-estase"/>
</dbReference>
<evidence type="ECO:0000256" key="2">
    <source>
        <dbReference type="SAM" id="Coils"/>
    </source>
</evidence>
<dbReference type="PROSITE" id="PS50122">
    <property type="entry name" value="CHEB"/>
    <property type="match status" value="1"/>
</dbReference>
<dbReference type="Pfam" id="PF01739">
    <property type="entry name" value="CheR"/>
    <property type="match status" value="1"/>
</dbReference>
<comment type="caution">
    <text evidence="7">The sequence shown here is derived from an EMBL/GenBank/DDBJ whole genome shotgun (WGS) entry which is preliminary data.</text>
</comment>
<feature type="domain" description="CheB-type methylesterase" evidence="5">
    <location>
        <begin position="15"/>
        <end position="202"/>
    </location>
</feature>
<dbReference type="GO" id="GO:0005737">
    <property type="term" value="C:cytoplasm"/>
    <property type="evidence" value="ECO:0007669"/>
    <property type="project" value="InterPro"/>
</dbReference>
<feature type="domain" description="PAS" evidence="3">
    <location>
        <begin position="852"/>
        <end position="900"/>
    </location>
</feature>
<dbReference type="PANTHER" id="PTHR24422">
    <property type="entry name" value="CHEMOTAXIS PROTEIN METHYLTRANSFERASE"/>
    <property type="match status" value="1"/>
</dbReference>
<dbReference type="Gene3D" id="3.30.450.20">
    <property type="entry name" value="PAS domain"/>
    <property type="match status" value="2"/>
</dbReference>
<dbReference type="Pfam" id="PF01339">
    <property type="entry name" value="CheB_methylest"/>
    <property type="match status" value="1"/>
</dbReference>
<dbReference type="SUPFAM" id="SSF53335">
    <property type="entry name" value="S-adenosyl-L-methionine-dependent methyltransferases"/>
    <property type="match status" value="1"/>
</dbReference>
<dbReference type="InterPro" id="IPR035909">
    <property type="entry name" value="CheB_C"/>
</dbReference>
<reference evidence="7" key="1">
    <citation type="journal article" date="2020" name="mSystems">
        <title>Genome- and Community-Level Interaction Insights into Carbon Utilization and Element Cycling Functions of Hydrothermarchaeota in Hydrothermal Sediment.</title>
        <authorList>
            <person name="Zhou Z."/>
            <person name="Liu Y."/>
            <person name="Xu W."/>
            <person name="Pan J."/>
            <person name="Luo Z.H."/>
            <person name="Li M."/>
        </authorList>
    </citation>
    <scope>NUCLEOTIDE SEQUENCE [LARGE SCALE GENOMIC DNA]</scope>
    <source>
        <strain evidence="7">SpSt-477</strain>
    </source>
</reference>
<keyword evidence="2" id="KW-0175">Coiled coil</keyword>
<evidence type="ECO:0000259" key="4">
    <source>
        <dbReference type="PROSITE" id="PS50113"/>
    </source>
</evidence>
<dbReference type="Gene3D" id="3.40.50.150">
    <property type="entry name" value="Vaccinia Virus protein VP39"/>
    <property type="match status" value="1"/>
</dbReference>
<evidence type="ECO:0000259" key="3">
    <source>
        <dbReference type="PROSITE" id="PS50112"/>
    </source>
</evidence>
<dbReference type="Pfam" id="PF13596">
    <property type="entry name" value="PAS_10"/>
    <property type="match status" value="1"/>
</dbReference>
<dbReference type="InterPro" id="IPR022641">
    <property type="entry name" value="CheR_N"/>
</dbReference>
<dbReference type="PANTHER" id="PTHR24422:SF27">
    <property type="entry name" value="PROTEIN-GLUTAMATE O-METHYLTRANSFERASE"/>
    <property type="match status" value="1"/>
</dbReference>
<evidence type="ECO:0000259" key="6">
    <source>
        <dbReference type="PROSITE" id="PS50123"/>
    </source>
</evidence>
<dbReference type="SMART" id="SM00138">
    <property type="entry name" value="MeTrc"/>
    <property type="match status" value="1"/>
</dbReference>
<keyword evidence="1" id="KW-0145">Chemotaxis</keyword>